<feature type="region of interest" description="Disordered" evidence="1">
    <location>
        <begin position="51"/>
        <end position="124"/>
    </location>
</feature>
<comment type="caution">
    <text evidence="2">The sequence shown here is derived from an EMBL/GenBank/DDBJ whole genome shotgun (WGS) entry which is preliminary data.</text>
</comment>
<feature type="compositionally biased region" description="Low complexity" evidence="1">
    <location>
        <begin position="80"/>
        <end position="93"/>
    </location>
</feature>
<reference evidence="2 3" key="2">
    <citation type="journal article" date="2021" name="Genomics">
        <title>High-quality reference genome for Clonorchis sinensis.</title>
        <authorList>
            <person name="Young N.D."/>
            <person name="Stroehlein A.J."/>
            <person name="Kinkar L."/>
            <person name="Wang T."/>
            <person name="Sohn W.M."/>
            <person name="Chang B.C.H."/>
            <person name="Kaur P."/>
            <person name="Weisz D."/>
            <person name="Dudchenko O."/>
            <person name="Aiden E.L."/>
            <person name="Korhonen P.K."/>
            <person name="Gasser R.B."/>
        </authorList>
    </citation>
    <scope>NUCLEOTIDE SEQUENCE [LARGE SCALE GENOMIC DNA]</scope>
    <source>
        <strain evidence="2">Cs-k2</strain>
    </source>
</reference>
<evidence type="ECO:0000256" key="1">
    <source>
        <dbReference type="SAM" id="MobiDB-lite"/>
    </source>
</evidence>
<evidence type="ECO:0000313" key="3">
    <source>
        <dbReference type="Proteomes" id="UP000286415"/>
    </source>
</evidence>
<dbReference type="Proteomes" id="UP000286415">
    <property type="component" value="Unassembled WGS sequence"/>
</dbReference>
<keyword evidence="3" id="KW-1185">Reference proteome</keyword>
<gene>
    <name evidence="2" type="ORF">CSKR_109423</name>
</gene>
<organism evidence="2 3">
    <name type="scientific">Clonorchis sinensis</name>
    <name type="common">Chinese liver fluke</name>
    <dbReference type="NCBI Taxonomy" id="79923"/>
    <lineage>
        <taxon>Eukaryota</taxon>
        <taxon>Metazoa</taxon>
        <taxon>Spiralia</taxon>
        <taxon>Lophotrochozoa</taxon>
        <taxon>Platyhelminthes</taxon>
        <taxon>Trematoda</taxon>
        <taxon>Digenea</taxon>
        <taxon>Opisthorchiida</taxon>
        <taxon>Opisthorchiata</taxon>
        <taxon>Opisthorchiidae</taxon>
        <taxon>Clonorchis</taxon>
    </lineage>
</organism>
<sequence length="338" mass="37191">MFIRATDCDIMHLYVVTILGGLVCSQVLGNPQMKPFQKSETGLHGEKIVHKSNESSVNEQTASPAAVKKNTQKDQAMPENVVAVVGSSANSSAHSPEQTASSTPDSNGDDLQTSSTPNSREQIQHAGRWWPDVDVILECPCDDSDAEPQTKCPCSYAKQVGINQSELDSTHVSLGSTEPSANKQTDPLTLANDTLTQEDQTNTENADFTEMLCANLTDSSLENHESATPNTNEPDLQTPITRTSRNVTAHAGECKPKFEVLGKPTKPEFPSNHPDVEQPAECPCTYDKLKVMRRTLRNAEYVLEDVMLHLKRTRKLEKIVSDLLNSMDRTLRGNTWPM</sequence>
<feature type="compositionally biased region" description="Polar residues" evidence="1">
    <location>
        <begin position="54"/>
        <end position="63"/>
    </location>
</feature>
<reference evidence="2 3" key="1">
    <citation type="journal article" date="2018" name="Biotechnol. Adv.">
        <title>Improved genomic resources and new bioinformatic workflow for the carcinogenic parasite Clonorchis sinensis: Biotechnological implications.</title>
        <authorList>
            <person name="Wang D."/>
            <person name="Korhonen P.K."/>
            <person name="Gasser R.B."/>
            <person name="Young N.D."/>
        </authorList>
    </citation>
    <scope>NUCLEOTIDE SEQUENCE [LARGE SCALE GENOMIC DNA]</scope>
    <source>
        <strain evidence="2">Cs-k2</strain>
    </source>
</reference>
<dbReference type="EMBL" id="NIRI02000013">
    <property type="protein sequence ID" value="KAG5453003.1"/>
    <property type="molecule type" value="Genomic_DNA"/>
</dbReference>
<evidence type="ECO:0000313" key="2">
    <source>
        <dbReference type="EMBL" id="KAG5453003.1"/>
    </source>
</evidence>
<feature type="compositionally biased region" description="Polar residues" evidence="1">
    <location>
        <begin position="94"/>
        <end position="121"/>
    </location>
</feature>
<dbReference type="InParanoid" id="A0A419PZ12"/>
<proteinExistence type="predicted"/>
<accession>A0A419PZ12</accession>
<name>A0A419PZ12_CLOSI</name>
<dbReference type="AlphaFoldDB" id="A0A419PZ12"/>
<protein>
    <submittedName>
        <fullName evidence="2">Uncharacterized protein</fullName>
    </submittedName>
</protein>